<feature type="region of interest" description="Disordered" evidence="1">
    <location>
        <begin position="57"/>
        <end position="93"/>
    </location>
</feature>
<evidence type="ECO:0000313" key="3">
    <source>
        <dbReference type="Proteomes" id="UP000015106"/>
    </source>
</evidence>
<accession>A0A8R7QZ86</accession>
<gene>
    <name evidence="2" type="primary">LOC125523489</name>
</gene>
<reference evidence="3" key="1">
    <citation type="journal article" date="2013" name="Nature">
        <title>Draft genome of the wheat A-genome progenitor Triticum urartu.</title>
        <authorList>
            <person name="Ling H.Q."/>
            <person name="Zhao S."/>
            <person name="Liu D."/>
            <person name="Wang J."/>
            <person name="Sun H."/>
            <person name="Zhang C."/>
            <person name="Fan H."/>
            <person name="Li D."/>
            <person name="Dong L."/>
            <person name="Tao Y."/>
            <person name="Gao C."/>
            <person name="Wu H."/>
            <person name="Li Y."/>
            <person name="Cui Y."/>
            <person name="Guo X."/>
            <person name="Zheng S."/>
            <person name="Wang B."/>
            <person name="Yu K."/>
            <person name="Liang Q."/>
            <person name="Yang W."/>
            <person name="Lou X."/>
            <person name="Chen J."/>
            <person name="Feng M."/>
            <person name="Jian J."/>
            <person name="Zhang X."/>
            <person name="Luo G."/>
            <person name="Jiang Y."/>
            <person name="Liu J."/>
            <person name="Wang Z."/>
            <person name="Sha Y."/>
            <person name="Zhang B."/>
            <person name="Wu H."/>
            <person name="Tang D."/>
            <person name="Shen Q."/>
            <person name="Xue P."/>
            <person name="Zou S."/>
            <person name="Wang X."/>
            <person name="Liu X."/>
            <person name="Wang F."/>
            <person name="Yang Y."/>
            <person name="An X."/>
            <person name="Dong Z."/>
            <person name="Zhang K."/>
            <person name="Zhang X."/>
            <person name="Luo M.C."/>
            <person name="Dvorak J."/>
            <person name="Tong Y."/>
            <person name="Wang J."/>
            <person name="Yang H."/>
            <person name="Li Z."/>
            <person name="Wang D."/>
            <person name="Zhang A."/>
            <person name="Wang J."/>
        </authorList>
    </citation>
    <scope>NUCLEOTIDE SEQUENCE</scope>
    <source>
        <strain evidence="3">cv. G1812</strain>
    </source>
</reference>
<dbReference type="AlphaFoldDB" id="A0A8R7QZ86"/>
<proteinExistence type="predicted"/>
<reference evidence="2" key="3">
    <citation type="submission" date="2022-06" db="UniProtKB">
        <authorList>
            <consortium name="EnsemblPlants"/>
        </authorList>
    </citation>
    <scope>IDENTIFICATION</scope>
</reference>
<dbReference type="Gramene" id="TuG1812G0700000924.01.T01">
    <property type="protein sequence ID" value="TuG1812G0700000924.01.T01"/>
    <property type="gene ID" value="TuG1812G0700000924.01"/>
</dbReference>
<evidence type="ECO:0000313" key="2">
    <source>
        <dbReference type="EnsemblPlants" id="TuG1812G0700000924.01.T01"/>
    </source>
</evidence>
<organism evidence="2 3">
    <name type="scientific">Triticum urartu</name>
    <name type="common">Red wild einkorn</name>
    <name type="synonym">Crithodium urartu</name>
    <dbReference type="NCBI Taxonomy" id="4572"/>
    <lineage>
        <taxon>Eukaryota</taxon>
        <taxon>Viridiplantae</taxon>
        <taxon>Streptophyta</taxon>
        <taxon>Embryophyta</taxon>
        <taxon>Tracheophyta</taxon>
        <taxon>Spermatophyta</taxon>
        <taxon>Magnoliopsida</taxon>
        <taxon>Liliopsida</taxon>
        <taxon>Poales</taxon>
        <taxon>Poaceae</taxon>
        <taxon>BOP clade</taxon>
        <taxon>Pooideae</taxon>
        <taxon>Triticodae</taxon>
        <taxon>Triticeae</taxon>
        <taxon>Triticinae</taxon>
        <taxon>Triticum</taxon>
    </lineage>
</organism>
<reference evidence="2" key="2">
    <citation type="submission" date="2018-03" db="EMBL/GenBank/DDBJ databases">
        <title>The Triticum urartu genome reveals the dynamic nature of wheat genome evolution.</title>
        <authorList>
            <person name="Ling H."/>
            <person name="Ma B."/>
            <person name="Shi X."/>
            <person name="Liu H."/>
            <person name="Dong L."/>
            <person name="Sun H."/>
            <person name="Cao Y."/>
            <person name="Gao Q."/>
            <person name="Zheng S."/>
            <person name="Li Y."/>
            <person name="Yu Y."/>
            <person name="Du H."/>
            <person name="Qi M."/>
            <person name="Li Y."/>
            <person name="Yu H."/>
            <person name="Cui Y."/>
            <person name="Wang N."/>
            <person name="Chen C."/>
            <person name="Wu H."/>
            <person name="Zhao Y."/>
            <person name="Zhang J."/>
            <person name="Li Y."/>
            <person name="Zhou W."/>
            <person name="Zhang B."/>
            <person name="Hu W."/>
            <person name="Eijk M."/>
            <person name="Tang J."/>
            <person name="Witsenboer H."/>
            <person name="Zhao S."/>
            <person name="Li Z."/>
            <person name="Zhang A."/>
            <person name="Wang D."/>
            <person name="Liang C."/>
        </authorList>
    </citation>
    <scope>NUCLEOTIDE SEQUENCE [LARGE SCALE GENOMIC DNA]</scope>
    <source>
        <strain evidence="2">cv. G1812</strain>
    </source>
</reference>
<protein>
    <submittedName>
        <fullName evidence="2">Uncharacterized protein</fullName>
    </submittedName>
</protein>
<keyword evidence="3" id="KW-1185">Reference proteome</keyword>
<name>A0A8R7QZ86_TRIUA</name>
<dbReference type="EnsemblPlants" id="TuG1812G0700000924.01.T01">
    <property type="protein sequence ID" value="TuG1812G0700000924.01.T01"/>
    <property type="gene ID" value="TuG1812G0700000924.01"/>
</dbReference>
<sequence>MLRLLHLLSFGSPHQFQSTSTARLVPSAACRFHLLRQEDSAPAHRLLLPRRLPAKTRFEPSVVTDRQSRDAAGNGTPSRRRERNTVAPPPEICASQGAWEPLYANYAAPPREHDFSPIV</sequence>
<evidence type="ECO:0000256" key="1">
    <source>
        <dbReference type="SAM" id="MobiDB-lite"/>
    </source>
</evidence>
<dbReference type="Proteomes" id="UP000015106">
    <property type="component" value="Chromosome 7"/>
</dbReference>